<dbReference type="PANTHER" id="PTHR21221:SF1">
    <property type="entry name" value="UREIDOGLYCOLATE LYASE"/>
    <property type="match status" value="1"/>
</dbReference>
<dbReference type="Gene3D" id="2.60.120.480">
    <property type="entry name" value="Ureidoglycolate hydrolase"/>
    <property type="match status" value="1"/>
</dbReference>
<dbReference type="PIRSF" id="PIRSF017306">
    <property type="entry name" value="Ureidogly_hydro"/>
    <property type="match status" value="1"/>
</dbReference>
<dbReference type="EC" id="3.5.3.19" evidence="5"/>
<evidence type="ECO:0000313" key="5">
    <source>
        <dbReference type="EMBL" id="VTR24925.1"/>
    </source>
</evidence>
<dbReference type="EMBL" id="CABEEZ010000038">
    <property type="protein sequence ID" value="VTR24925.1"/>
    <property type="molecule type" value="Genomic_DNA"/>
</dbReference>
<dbReference type="InterPro" id="IPR011051">
    <property type="entry name" value="RmlC_Cupin_sf"/>
</dbReference>
<dbReference type="InterPro" id="IPR024060">
    <property type="entry name" value="Ureidoglycolate_lyase_dom_sf"/>
</dbReference>
<dbReference type="GO" id="GO:0006144">
    <property type="term" value="P:purine nucleobase metabolic process"/>
    <property type="evidence" value="ECO:0007669"/>
    <property type="project" value="UniProtKB-KW"/>
</dbReference>
<dbReference type="AlphaFoldDB" id="A0A4U9TX73"/>
<evidence type="ECO:0000256" key="4">
    <source>
        <dbReference type="ARBA" id="ARBA00047684"/>
    </source>
</evidence>
<protein>
    <submittedName>
        <fullName evidence="5">Ureidoglycolate hydrolase</fullName>
        <ecNumber evidence="5">3.5.3.19</ecNumber>
    </submittedName>
</protein>
<reference evidence="5" key="1">
    <citation type="submission" date="2019-05" db="EMBL/GenBank/DDBJ databases">
        <authorList>
            <consortium name="Pathogen Informatics"/>
        </authorList>
    </citation>
    <scope>NUCLEOTIDE SEQUENCE [LARGE SCALE GENOMIC DNA]</scope>
    <source>
        <strain evidence="5">NCTC12965</strain>
    </source>
</reference>
<organism evidence="5">
    <name type="scientific">Serratia fonticola</name>
    <dbReference type="NCBI Taxonomy" id="47917"/>
    <lineage>
        <taxon>Bacteria</taxon>
        <taxon>Pseudomonadati</taxon>
        <taxon>Pseudomonadota</taxon>
        <taxon>Gammaproteobacteria</taxon>
        <taxon>Enterobacterales</taxon>
        <taxon>Yersiniaceae</taxon>
        <taxon>Serratia</taxon>
    </lineage>
</organism>
<proteinExistence type="predicted"/>
<keyword evidence="5" id="KW-0378">Hydrolase</keyword>
<dbReference type="GO" id="GO:0050385">
    <property type="term" value="F:ureidoglycolate lyase activity"/>
    <property type="evidence" value="ECO:0007669"/>
    <property type="project" value="UniProtKB-EC"/>
</dbReference>
<dbReference type="Pfam" id="PF04115">
    <property type="entry name" value="Ureidogly_lyase"/>
    <property type="match status" value="1"/>
</dbReference>
<keyword evidence="2" id="KW-0659">Purine metabolism</keyword>
<dbReference type="CDD" id="cd20298">
    <property type="entry name" value="cupin_UAH"/>
    <property type="match status" value="1"/>
</dbReference>
<comment type="catalytic activity">
    <reaction evidence="4">
        <text>(S)-ureidoglycolate = urea + glyoxylate</text>
        <dbReference type="Rhea" id="RHEA:11304"/>
        <dbReference type="ChEBI" id="CHEBI:16199"/>
        <dbReference type="ChEBI" id="CHEBI:36655"/>
        <dbReference type="ChEBI" id="CHEBI:57296"/>
        <dbReference type="EC" id="4.3.2.3"/>
    </reaction>
</comment>
<dbReference type="SUPFAM" id="SSF51182">
    <property type="entry name" value="RmlC-like cupins"/>
    <property type="match status" value="1"/>
</dbReference>
<dbReference type="InterPro" id="IPR047233">
    <property type="entry name" value="UAH_cupin"/>
</dbReference>
<dbReference type="GO" id="GO:0000256">
    <property type="term" value="P:allantoin catabolic process"/>
    <property type="evidence" value="ECO:0007669"/>
    <property type="project" value="InterPro"/>
</dbReference>
<gene>
    <name evidence="5" type="primary">allA</name>
    <name evidence="5" type="ORF">NCTC12965_02072</name>
</gene>
<accession>A0A4U9TX73</accession>
<sequence length="174" mass="19552">MFLFETILEKLMDLIAVELTPEAFAPYGNVLQIEGAPFFHINGGKTERYHDLANVEVADDHRVLVSINRSEPCDLPLEFSVLEKHPLSSQAFMPMKGERFVVIVAEPGEGDEIPLHTLRAFITNGKQGVNYHRNVWHHPLFAYGAITDFFTVDRGGADNCIVKTLPETYRVVLG</sequence>
<dbReference type="InterPro" id="IPR007247">
    <property type="entry name" value="Ureidogly_lyase"/>
</dbReference>
<name>A0A4U9TX73_SERFO</name>
<dbReference type="PANTHER" id="PTHR21221">
    <property type="entry name" value="UREIDOGLYCOLATE HYDROLASE"/>
    <property type="match status" value="1"/>
</dbReference>
<evidence type="ECO:0000256" key="2">
    <source>
        <dbReference type="ARBA" id="ARBA00022631"/>
    </source>
</evidence>
<keyword evidence="3" id="KW-0456">Lyase</keyword>
<dbReference type="GO" id="GO:0004848">
    <property type="term" value="F:ureidoglycolate hydrolase activity"/>
    <property type="evidence" value="ECO:0007669"/>
    <property type="project" value="InterPro"/>
</dbReference>
<evidence type="ECO:0000256" key="1">
    <source>
        <dbReference type="ARBA" id="ARBA00011738"/>
    </source>
</evidence>
<comment type="subunit">
    <text evidence="1">Homodimer.</text>
</comment>
<dbReference type="NCBIfam" id="NF009932">
    <property type="entry name" value="PRK13395.1"/>
    <property type="match status" value="1"/>
</dbReference>
<evidence type="ECO:0000256" key="3">
    <source>
        <dbReference type="ARBA" id="ARBA00023239"/>
    </source>
</evidence>